<keyword evidence="7" id="KW-0460">Magnesium</keyword>
<dbReference type="eggNOG" id="KOG1626">
    <property type="taxonomic scope" value="Eukaryota"/>
</dbReference>
<keyword evidence="5" id="KW-0479">Metal-binding</keyword>
<dbReference type="GeneID" id="7830618"/>
<evidence type="ECO:0000256" key="7">
    <source>
        <dbReference type="ARBA" id="ARBA00022842"/>
    </source>
</evidence>
<dbReference type="GO" id="GO:0006796">
    <property type="term" value="P:phosphate-containing compound metabolic process"/>
    <property type="evidence" value="ECO:0007669"/>
    <property type="project" value="InterPro"/>
</dbReference>
<evidence type="ECO:0000256" key="10">
    <source>
        <dbReference type="SAM" id="MobiDB-lite"/>
    </source>
</evidence>
<dbReference type="SUPFAM" id="SSF50324">
    <property type="entry name" value="Inorganic pyrophosphatase"/>
    <property type="match status" value="1"/>
</dbReference>
<gene>
    <name evidence="12" type="ORF">TTHERM_00327150</name>
</gene>
<evidence type="ECO:0000256" key="4">
    <source>
        <dbReference type="ARBA" id="ARBA00022490"/>
    </source>
</evidence>
<name>I7MAV7_TETTS</name>
<accession>I7MAV7</accession>
<comment type="cofactor">
    <cofactor evidence="1">
        <name>Mg(2+)</name>
        <dbReference type="ChEBI" id="CHEBI:18420"/>
    </cofactor>
</comment>
<dbReference type="InterPro" id="IPR036649">
    <property type="entry name" value="Pyrophosphatase_sf"/>
</dbReference>
<dbReference type="GO" id="GO:0004427">
    <property type="term" value="F:inorganic diphosphate phosphatase activity"/>
    <property type="evidence" value="ECO:0007669"/>
    <property type="project" value="UniProtKB-EC"/>
</dbReference>
<comment type="catalytic activity">
    <reaction evidence="9">
        <text>diphosphate + H2O = 2 phosphate + H(+)</text>
        <dbReference type="Rhea" id="RHEA:24576"/>
        <dbReference type="ChEBI" id="CHEBI:15377"/>
        <dbReference type="ChEBI" id="CHEBI:15378"/>
        <dbReference type="ChEBI" id="CHEBI:33019"/>
        <dbReference type="ChEBI" id="CHEBI:43474"/>
        <dbReference type="EC" id="3.6.1.1"/>
    </reaction>
</comment>
<comment type="similarity">
    <text evidence="2">Belongs to the PPase family.</text>
</comment>
<dbReference type="EMBL" id="GG662299">
    <property type="protein sequence ID" value="EAS06233.1"/>
    <property type="molecule type" value="Genomic_DNA"/>
</dbReference>
<dbReference type="InParanoid" id="I7MAV7"/>
<keyword evidence="11" id="KW-0732">Signal</keyword>
<evidence type="ECO:0000256" key="9">
    <source>
        <dbReference type="ARBA" id="ARBA00047820"/>
    </source>
</evidence>
<dbReference type="GO" id="GO:0005737">
    <property type="term" value="C:cytoplasm"/>
    <property type="evidence" value="ECO:0007669"/>
    <property type="project" value="InterPro"/>
</dbReference>
<dbReference type="GO" id="GO:0000287">
    <property type="term" value="F:magnesium ion binding"/>
    <property type="evidence" value="ECO:0007669"/>
    <property type="project" value="InterPro"/>
</dbReference>
<evidence type="ECO:0000256" key="11">
    <source>
        <dbReference type="SAM" id="SignalP"/>
    </source>
</evidence>
<evidence type="ECO:0000256" key="6">
    <source>
        <dbReference type="ARBA" id="ARBA00022801"/>
    </source>
</evidence>
<dbReference type="STRING" id="312017.I7MAV7"/>
<feature type="signal peptide" evidence="11">
    <location>
        <begin position="1"/>
        <end position="21"/>
    </location>
</feature>
<dbReference type="CDD" id="cd00412">
    <property type="entry name" value="pyrophosphatase"/>
    <property type="match status" value="1"/>
</dbReference>
<dbReference type="EC" id="3.6.1.1" evidence="3"/>
<dbReference type="AlphaFoldDB" id="I7MAV7"/>
<keyword evidence="6" id="KW-0378">Hydrolase</keyword>
<evidence type="ECO:0000313" key="13">
    <source>
        <dbReference type="Proteomes" id="UP000009168"/>
    </source>
</evidence>
<organism evidence="12 13">
    <name type="scientific">Tetrahymena thermophila (strain SB210)</name>
    <dbReference type="NCBI Taxonomy" id="312017"/>
    <lineage>
        <taxon>Eukaryota</taxon>
        <taxon>Sar</taxon>
        <taxon>Alveolata</taxon>
        <taxon>Ciliophora</taxon>
        <taxon>Intramacronucleata</taxon>
        <taxon>Oligohymenophorea</taxon>
        <taxon>Hymenostomatida</taxon>
        <taxon>Tetrahymenina</taxon>
        <taxon>Tetrahymenidae</taxon>
        <taxon>Tetrahymena</taxon>
    </lineage>
</organism>
<keyword evidence="4" id="KW-0963">Cytoplasm</keyword>
<feature type="chain" id="PRO_5003712339" description="Inorganic pyrophosphatase" evidence="11">
    <location>
        <begin position="22"/>
        <end position="253"/>
    </location>
</feature>
<reference evidence="13" key="1">
    <citation type="journal article" date="2006" name="PLoS Biol.">
        <title>Macronuclear genome sequence of the ciliate Tetrahymena thermophila, a model eukaryote.</title>
        <authorList>
            <person name="Eisen J.A."/>
            <person name="Coyne R.S."/>
            <person name="Wu M."/>
            <person name="Wu D."/>
            <person name="Thiagarajan M."/>
            <person name="Wortman J.R."/>
            <person name="Badger J.H."/>
            <person name="Ren Q."/>
            <person name="Amedeo P."/>
            <person name="Jones K.M."/>
            <person name="Tallon L.J."/>
            <person name="Delcher A.L."/>
            <person name="Salzberg S.L."/>
            <person name="Silva J.C."/>
            <person name="Haas B.J."/>
            <person name="Majoros W.H."/>
            <person name="Farzad M."/>
            <person name="Carlton J.M."/>
            <person name="Smith R.K. Jr."/>
            <person name="Garg J."/>
            <person name="Pearlman R.E."/>
            <person name="Karrer K.M."/>
            <person name="Sun L."/>
            <person name="Manning G."/>
            <person name="Elde N.C."/>
            <person name="Turkewitz A.P."/>
            <person name="Asai D.J."/>
            <person name="Wilkes D.E."/>
            <person name="Wang Y."/>
            <person name="Cai H."/>
            <person name="Collins K."/>
            <person name="Stewart B.A."/>
            <person name="Lee S.R."/>
            <person name="Wilamowska K."/>
            <person name="Weinberg Z."/>
            <person name="Ruzzo W.L."/>
            <person name="Wloga D."/>
            <person name="Gaertig J."/>
            <person name="Frankel J."/>
            <person name="Tsao C.-C."/>
            <person name="Gorovsky M.A."/>
            <person name="Keeling P.J."/>
            <person name="Waller R.F."/>
            <person name="Patron N.J."/>
            <person name="Cherry J.M."/>
            <person name="Stover N.A."/>
            <person name="Krieger C.J."/>
            <person name="del Toro C."/>
            <person name="Ryder H.F."/>
            <person name="Williamson S.C."/>
            <person name="Barbeau R.A."/>
            <person name="Hamilton E.P."/>
            <person name="Orias E."/>
        </authorList>
    </citation>
    <scope>NUCLEOTIDE SEQUENCE [LARGE SCALE GENOMIC DNA]</scope>
    <source>
        <strain evidence="13">SB210</strain>
    </source>
</reference>
<sequence length="253" mass="29105">MQKHKLILFVTFILFNLLALSIQDEGKCTKPPEDESVGQCGGAPNQQKSKYTEKRDTLEMIDFMPSESFWNNHLYHISSGVNNPQYVQALIEIPKGSRAKFEVDEDSGLLKLDRVLYNAIHYPSHYGFIPSTMAGDRDPLDILVLCSEKVPPLTLIDARVIGVIQMIDGDEEDDKIIAVAKDDPKFLEVNDINDVSRHTIQEIEHFFEDYKRRIGVEVVLEKFQGREQAYEIINNALKYYQDLKELRKSQQKK</sequence>
<dbReference type="PANTHER" id="PTHR10286">
    <property type="entry name" value="INORGANIC PYROPHOSPHATASE"/>
    <property type="match status" value="1"/>
</dbReference>
<dbReference type="Proteomes" id="UP000009168">
    <property type="component" value="Unassembled WGS sequence"/>
</dbReference>
<dbReference type="HOGENOM" id="CLU_073198_1_0_1"/>
<evidence type="ECO:0000256" key="3">
    <source>
        <dbReference type="ARBA" id="ARBA00012146"/>
    </source>
</evidence>
<dbReference type="Gene3D" id="3.90.80.10">
    <property type="entry name" value="Inorganic pyrophosphatase"/>
    <property type="match status" value="1"/>
</dbReference>
<evidence type="ECO:0000256" key="5">
    <source>
        <dbReference type="ARBA" id="ARBA00022723"/>
    </source>
</evidence>
<protein>
    <recommendedName>
        <fullName evidence="8">Inorganic pyrophosphatase</fullName>
        <ecNumber evidence="3">3.6.1.1</ecNumber>
    </recommendedName>
</protein>
<evidence type="ECO:0000313" key="12">
    <source>
        <dbReference type="EMBL" id="EAS06233.1"/>
    </source>
</evidence>
<dbReference type="Pfam" id="PF00719">
    <property type="entry name" value="Pyrophosphatase"/>
    <property type="match status" value="1"/>
</dbReference>
<dbReference type="InterPro" id="IPR008162">
    <property type="entry name" value="Pyrophosphatase"/>
</dbReference>
<dbReference type="RefSeq" id="XP_001026478.1">
    <property type="nucleotide sequence ID" value="XM_001026478.3"/>
</dbReference>
<dbReference type="FunFam" id="3.90.80.10:FF:000003">
    <property type="entry name" value="Inorganic pyrophosphatase"/>
    <property type="match status" value="1"/>
</dbReference>
<evidence type="ECO:0000256" key="2">
    <source>
        <dbReference type="ARBA" id="ARBA00006220"/>
    </source>
</evidence>
<feature type="region of interest" description="Disordered" evidence="10">
    <location>
        <begin position="29"/>
        <end position="50"/>
    </location>
</feature>
<evidence type="ECO:0000256" key="8">
    <source>
        <dbReference type="ARBA" id="ARBA00040300"/>
    </source>
</evidence>
<dbReference type="KEGG" id="tet:TTHERM_00327150"/>
<dbReference type="OrthoDB" id="1608002at2759"/>
<dbReference type="HAMAP" id="MF_00209">
    <property type="entry name" value="Inorganic_PPase"/>
    <property type="match status" value="1"/>
</dbReference>
<keyword evidence="13" id="KW-1185">Reference proteome</keyword>
<evidence type="ECO:0000256" key="1">
    <source>
        <dbReference type="ARBA" id="ARBA00001946"/>
    </source>
</evidence>
<proteinExistence type="inferred from homology"/>